<dbReference type="Gene3D" id="1.10.287.130">
    <property type="match status" value="1"/>
</dbReference>
<evidence type="ECO:0000313" key="16">
    <source>
        <dbReference type="Proteomes" id="UP000500826"/>
    </source>
</evidence>
<keyword evidence="10 13" id="KW-1133">Transmembrane helix</keyword>
<dbReference type="InterPro" id="IPR036097">
    <property type="entry name" value="HisK_dim/P_sf"/>
</dbReference>
<keyword evidence="9" id="KW-0067">ATP-binding</keyword>
<evidence type="ECO:0000256" key="12">
    <source>
        <dbReference type="ARBA" id="ARBA00023136"/>
    </source>
</evidence>
<feature type="transmembrane region" description="Helical" evidence="13">
    <location>
        <begin position="64"/>
        <end position="82"/>
    </location>
</feature>
<dbReference type="SMART" id="SM00388">
    <property type="entry name" value="HisKA"/>
    <property type="match status" value="1"/>
</dbReference>
<keyword evidence="8" id="KW-0418">Kinase</keyword>
<keyword evidence="7" id="KW-0547">Nucleotide-binding</keyword>
<dbReference type="InterPro" id="IPR052023">
    <property type="entry name" value="Histidine_kinase_KdpD"/>
</dbReference>
<reference evidence="15 16" key="1">
    <citation type="submission" date="2020-05" db="EMBL/GenBank/DDBJ databases">
        <title>Ramlibacter rhizophilus sp. nov., isolated from rhizosphere soil of national flower Mugunghwa from South Korea.</title>
        <authorList>
            <person name="Zheng-Fei Y."/>
            <person name="Huan T."/>
        </authorList>
    </citation>
    <scope>NUCLEOTIDE SEQUENCE [LARGE SCALE GENOMIC DNA]</scope>
    <source>
        <strain evidence="15 16">H242</strain>
    </source>
</reference>
<keyword evidence="5" id="KW-0808">Transferase</keyword>
<comment type="catalytic activity">
    <reaction evidence="1">
        <text>ATP + protein L-histidine = ADP + protein N-phospho-L-histidine.</text>
        <dbReference type="EC" id="2.7.13.3"/>
    </reaction>
</comment>
<gene>
    <name evidence="15" type="ORF">HK414_19770</name>
</gene>
<evidence type="ECO:0000256" key="10">
    <source>
        <dbReference type="ARBA" id="ARBA00022989"/>
    </source>
</evidence>
<dbReference type="PANTHER" id="PTHR45569">
    <property type="entry name" value="SENSOR PROTEIN KDPD"/>
    <property type="match status" value="1"/>
</dbReference>
<dbReference type="InterPro" id="IPR025201">
    <property type="entry name" value="KdpD_TM"/>
</dbReference>
<evidence type="ECO:0000256" key="2">
    <source>
        <dbReference type="ARBA" id="ARBA00004141"/>
    </source>
</evidence>
<evidence type="ECO:0000256" key="3">
    <source>
        <dbReference type="ARBA" id="ARBA00012438"/>
    </source>
</evidence>
<feature type="domain" description="Signal transduction histidine kinase dimerisation/phosphoacceptor" evidence="14">
    <location>
        <begin position="243"/>
        <end position="311"/>
    </location>
</feature>
<keyword evidence="4" id="KW-0597">Phosphoprotein</keyword>
<dbReference type="InterPro" id="IPR003661">
    <property type="entry name" value="HisK_dim/P_dom"/>
</dbReference>
<evidence type="ECO:0000256" key="7">
    <source>
        <dbReference type="ARBA" id="ARBA00022741"/>
    </source>
</evidence>
<feature type="transmembrane region" description="Helical" evidence="13">
    <location>
        <begin position="94"/>
        <end position="116"/>
    </location>
</feature>
<protein>
    <recommendedName>
        <fullName evidence="3">histidine kinase</fullName>
        <ecNumber evidence="3">2.7.13.3</ecNumber>
    </recommendedName>
</protein>
<proteinExistence type="predicted"/>
<dbReference type="Pfam" id="PF00512">
    <property type="entry name" value="HisKA"/>
    <property type="match status" value="1"/>
</dbReference>
<sequence>MRTPRFAHPGRLPASPRRGWLRVALVLGACTAIAELMAPHLDPANIIMVYLAGVVYVALHEHAAVALGTVAASIFLFDLIFVPPRWGLHPIDPHHIFTFGVMLAVGLLISQLAAWARRQAELAEGRAQRADALSRLAERLASAASRDSVARAVAAVVAETFGARATLELDPGAPCGTPALSLQLTGTGPPLGRLALRDAGSGWAAEDLQLLEAFAHQAALALERCAFEEKSSAAQVQVESERLRSTLLAGISHDFRTPLTAIVGAATVLLEQGDRLDAARRERLTHGVLDEARRLHGVMSDLLDLTRMEEGAVQLQHEWCPADDLVGEALAALGAARTVGVRWRPTRSSGATRGWCSRRCATWWRTRCTTRRPARP</sequence>
<dbReference type="SUPFAM" id="SSF47384">
    <property type="entry name" value="Homodimeric domain of signal transducing histidine kinase"/>
    <property type="match status" value="1"/>
</dbReference>
<dbReference type="Proteomes" id="UP000500826">
    <property type="component" value="Chromosome"/>
</dbReference>
<comment type="subcellular location">
    <subcellularLocation>
        <location evidence="2">Membrane</location>
        <topology evidence="2">Multi-pass membrane protein</topology>
    </subcellularLocation>
</comment>
<dbReference type="InterPro" id="IPR038318">
    <property type="entry name" value="KdpD_sf"/>
</dbReference>
<evidence type="ECO:0000256" key="5">
    <source>
        <dbReference type="ARBA" id="ARBA00022679"/>
    </source>
</evidence>
<evidence type="ECO:0000256" key="6">
    <source>
        <dbReference type="ARBA" id="ARBA00022692"/>
    </source>
</evidence>
<dbReference type="EC" id="2.7.13.3" evidence="3"/>
<dbReference type="PANTHER" id="PTHR45569:SF1">
    <property type="entry name" value="SENSOR PROTEIN KDPD"/>
    <property type="match status" value="1"/>
</dbReference>
<evidence type="ECO:0000256" key="11">
    <source>
        <dbReference type="ARBA" id="ARBA00023012"/>
    </source>
</evidence>
<dbReference type="Gene3D" id="1.20.120.620">
    <property type="entry name" value="Backbone structure of the membrane domain of e. Coli histidine kinase receptor kdpd"/>
    <property type="match status" value="1"/>
</dbReference>
<dbReference type="InterPro" id="IPR029016">
    <property type="entry name" value="GAF-like_dom_sf"/>
</dbReference>
<dbReference type="Pfam" id="PF13493">
    <property type="entry name" value="DUF4118"/>
    <property type="match status" value="1"/>
</dbReference>
<evidence type="ECO:0000256" key="4">
    <source>
        <dbReference type="ARBA" id="ARBA00022553"/>
    </source>
</evidence>
<keyword evidence="6 13" id="KW-0812">Transmembrane</keyword>
<dbReference type="EMBL" id="CP053418">
    <property type="protein sequence ID" value="QJW84984.1"/>
    <property type="molecule type" value="Genomic_DNA"/>
</dbReference>
<evidence type="ECO:0000256" key="9">
    <source>
        <dbReference type="ARBA" id="ARBA00022840"/>
    </source>
</evidence>
<evidence type="ECO:0000256" key="8">
    <source>
        <dbReference type="ARBA" id="ARBA00022777"/>
    </source>
</evidence>
<dbReference type="Gene3D" id="3.30.450.40">
    <property type="match status" value="1"/>
</dbReference>
<keyword evidence="12 13" id="KW-0472">Membrane</keyword>
<evidence type="ECO:0000256" key="13">
    <source>
        <dbReference type="SAM" id="Phobius"/>
    </source>
</evidence>
<keyword evidence="11" id="KW-0902">Two-component regulatory system</keyword>
<dbReference type="SUPFAM" id="SSF55781">
    <property type="entry name" value="GAF domain-like"/>
    <property type="match status" value="1"/>
</dbReference>
<keyword evidence="16" id="KW-1185">Reference proteome</keyword>
<evidence type="ECO:0000313" key="15">
    <source>
        <dbReference type="EMBL" id="QJW84984.1"/>
    </source>
</evidence>
<organism evidence="15 16">
    <name type="scientific">Ramlibacter terrae</name>
    <dbReference type="NCBI Taxonomy" id="2732511"/>
    <lineage>
        <taxon>Bacteria</taxon>
        <taxon>Pseudomonadati</taxon>
        <taxon>Pseudomonadota</taxon>
        <taxon>Betaproteobacteria</taxon>
        <taxon>Burkholderiales</taxon>
        <taxon>Comamonadaceae</taxon>
        <taxon>Ramlibacter</taxon>
    </lineage>
</organism>
<dbReference type="CDD" id="cd00082">
    <property type="entry name" value="HisKA"/>
    <property type="match status" value="1"/>
</dbReference>
<name>A0ABX6P4L5_9BURK</name>
<evidence type="ECO:0000259" key="14">
    <source>
        <dbReference type="SMART" id="SM00388"/>
    </source>
</evidence>
<accession>A0ABX6P4L5</accession>
<evidence type="ECO:0000256" key="1">
    <source>
        <dbReference type="ARBA" id="ARBA00000085"/>
    </source>
</evidence>
<feature type="transmembrane region" description="Helical" evidence="13">
    <location>
        <begin position="20"/>
        <end position="37"/>
    </location>
</feature>